<dbReference type="VEuPathDB" id="VectorBase:GMOY004709"/>
<keyword evidence="3" id="KW-1185">Reference proteome</keyword>
<dbReference type="EMBL" id="CCAG010006358">
    <property type="status" value="NOT_ANNOTATED_CDS"/>
    <property type="molecule type" value="Genomic_DNA"/>
</dbReference>
<feature type="region of interest" description="Disordered" evidence="1">
    <location>
        <begin position="1"/>
        <end position="44"/>
    </location>
</feature>
<protein>
    <recommendedName>
        <fullName evidence="4">Small lysine-rich protein 1</fullName>
    </recommendedName>
</protein>
<organism evidence="2 3">
    <name type="scientific">Glossina morsitans morsitans</name>
    <name type="common">Savannah tsetse fly</name>
    <dbReference type="NCBI Taxonomy" id="37546"/>
    <lineage>
        <taxon>Eukaryota</taxon>
        <taxon>Metazoa</taxon>
        <taxon>Ecdysozoa</taxon>
        <taxon>Arthropoda</taxon>
        <taxon>Hexapoda</taxon>
        <taxon>Insecta</taxon>
        <taxon>Pterygota</taxon>
        <taxon>Neoptera</taxon>
        <taxon>Endopterygota</taxon>
        <taxon>Diptera</taxon>
        <taxon>Brachycera</taxon>
        <taxon>Muscomorpha</taxon>
        <taxon>Hippoboscoidea</taxon>
        <taxon>Glossinidae</taxon>
        <taxon>Glossina</taxon>
    </lineage>
</organism>
<reference evidence="2" key="1">
    <citation type="submission" date="2020-05" db="UniProtKB">
        <authorList>
            <consortium name="EnsemblMetazoa"/>
        </authorList>
    </citation>
    <scope>IDENTIFICATION</scope>
    <source>
        <strain evidence="2">Yale</strain>
    </source>
</reference>
<dbReference type="Proteomes" id="UP000092444">
    <property type="component" value="Unassembled WGS sequence"/>
</dbReference>
<dbReference type="AlphaFoldDB" id="A0A1B0FLH7"/>
<evidence type="ECO:0008006" key="4">
    <source>
        <dbReference type="Google" id="ProtNLM"/>
    </source>
</evidence>
<dbReference type="EnsemblMetazoa" id="GMOY004709-RA">
    <property type="protein sequence ID" value="GMOY004709-PA"/>
    <property type="gene ID" value="GMOY004709"/>
</dbReference>
<feature type="compositionally biased region" description="Basic residues" evidence="1">
    <location>
        <begin position="1"/>
        <end position="10"/>
    </location>
</feature>
<sequence length="88" mass="9641">MAPKGRKKRNSKDSTSSVTGSGDGGEEKKPKDIAGKKKSSNTKSFGCDIFNDAAMENAYYVCHNVQDVLKSRGFAWPDGQKKKKKGKR</sequence>
<dbReference type="STRING" id="37546.A0A1B0FLH7"/>
<feature type="compositionally biased region" description="Basic and acidic residues" evidence="1">
    <location>
        <begin position="25"/>
        <end position="35"/>
    </location>
</feature>
<name>A0A1B0FLH7_GLOMM</name>
<proteinExistence type="predicted"/>
<dbReference type="InterPro" id="IPR037760">
    <property type="entry name" value="SMKR1"/>
</dbReference>
<accession>A0A1B0FLH7</accession>
<dbReference type="PANTHER" id="PTHR37932:SF1">
    <property type="entry name" value="SMALL LYSINE-RICH PROTEIN 1"/>
    <property type="match status" value="1"/>
</dbReference>
<evidence type="ECO:0000256" key="1">
    <source>
        <dbReference type="SAM" id="MobiDB-lite"/>
    </source>
</evidence>
<dbReference type="PANTHER" id="PTHR37932">
    <property type="entry name" value="SMALL LYSINE-RICH PROTEIN 1"/>
    <property type="match status" value="1"/>
</dbReference>
<evidence type="ECO:0000313" key="2">
    <source>
        <dbReference type="EnsemblMetazoa" id="GMOY004709-PA"/>
    </source>
</evidence>
<evidence type="ECO:0000313" key="3">
    <source>
        <dbReference type="Proteomes" id="UP000092444"/>
    </source>
</evidence>